<dbReference type="Proteomes" id="UP000187609">
    <property type="component" value="Unassembled WGS sequence"/>
</dbReference>
<evidence type="ECO:0000313" key="2">
    <source>
        <dbReference type="EMBL" id="OIT18653.1"/>
    </source>
</evidence>
<evidence type="ECO:0000256" key="1">
    <source>
        <dbReference type="SAM" id="MobiDB-lite"/>
    </source>
</evidence>
<dbReference type="EMBL" id="MJEQ01020528">
    <property type="protein sequence ID" value="OIT18653.1"/>
    <property type="molecule type" value="Genomic_DNA"/>
</dbReference>
<proteinExistence type="predicted"/>
<sequence length="170" mass="18048">MVLSTYAAGQQVLDALTPNGNRAQSSTEQAADLKDPKATDGSKTTALNRVSQVCDGEKQVSKDPTADRVSDQGYTQVCRGFKSIVVHDERQELECVDVLDSVAATGDKTMLEQAENCPNSPSDQANAGLNLGCDVASEVQNKLPEGHVHVAGENTLFSNKIGTQESLVNI</sequence>
<feature type="region of interest" description="Disordered" evidence="1">
    <location>
        <begin position="17"/>
        <end position="46"/>
    </location>
</feature>
<organism evidence="2 3">
    <name type="scientific">Nicotiana attenuata</name>
    <name type="common">Coyote tobacco</name>
    <dbReference type="NCBI Taxonomy" id="49451"/>
    <lineage>
        <taxon>Eukaryota</taxon>
        <taxon>Viridiplantae</taxon>
        <taxon>Streptophyta</taxon>
        <taxon>Embryophyta</taxon>
        <taxon>Tracheophyta</taxon>
        <taxon>Spermatophyta</taxon>
        <taxon>Magnoliopsida</taxon>
        <taxon>eudicotyledons</taxon>
        <taxon>Gunneridae</taxon>
        <taxon>Pentapetalae</taxon>
        <taxon>asterids</taxon>
        <taxon>lamiids</taxon>
        <taxon>Solanales</taxon>
        <taxon>Solanaceae</taxon>
        <taxon>Nicotianoideae</taxon>
        <taxon>Nicotianeae</taxon>
        <taxon>Nicotiana</taxon>
    </lineage>
</organism>
<gene>
    <name evidence="2" type="ORF">A4A49_56221</name>
</gene>
<dbReference type="Gramene" id="OIT18653">
    <property type="protein sequence ID" value="OIT18653"/>
    <property type="gene ID" value="A4A49_56221"/>
</dbReference>
<comment type="caution">
    <text evidence="2">The sequence shown here is derived from an EMBL/GenBank/DDBJ whole genome shotgun (WGS) entry which is preliminary data.</text>
</comment>
<dbReference type="AlphaFoldDB" id="A0A1J6JLF6"/>
<reference evidence="2" key="1">
    <citation type="submission" date="2016-11" db="EMBL/GenBank/DDBJ databases">
        <title>The genome of Nicotiana attenuata.</title>
        <authorList>
            <person name="Xu S."/>
            <person name="Brockmoeller T."/>
            <person name="Gaquerel E."/>
            <person name="Navarro A."/>
            <person name="Kuhl H."/>
            <person name="Gase K."/>
            <person name="Ling Z."/>
            <person name="Zhou W."/>
            <person name="Kreitzer C."/>
            <person name="Stanke M."/>
            <person name="Tang H."/>
            <person name="Lyons E."/>
            <person name="Pandey P."/>
            <person name="Pandey S.P."/>
            <person name="Timmermann B."/>
            <person name="Baldwin I.T."/>
        </authorList>
    </citation>
    <scope>NUCLEOTIDE SEQUENCE [LARGE SCALE GENOMIC DNA]</scope>
    <source>
        <strain evidence="2">UT</strain>
    </source>
</reference>
<evidence type="ECO:0000313" key="3">
    <source>
        <dbReference type="Proteomes" id="UP000187609"/>
    </source>
</evidence>
<feature type="compositionally biased region" description="Polar residues" evidence="1">
    <location>
        <begin position="18"/>
        <end position="29"/>
    </location>
</feature>
<name>A0A1J6JLF6_NICAT</name>
<protein>
    <submittedName>
        <fullName evidence="2">Uncharacterized protein</fullName>
    </submittedName>
</protein>
<keyword evidence="3" id="KW-1185">Reference proteome</keyword>
<accession>A0A1J6JLF6</accession>
<feature type="compositionally biased region" description="Basic and acidic residues" evidence="1">
    <location>
        <begin position="31"/>
        <end position="40"/>
    </location>
</feature>